<dbReference type="PANTHER" id="PTHR13271">
    <property type="entry name" value="UNCHARACTERIZED PUTATIVE METHYLTRANSFERASE"/>
    <property type="match status" value="1"/>
</dbReference>
<evidence type="ECO:0000313" key="7">
    <source>
        <dbReference type="Proteomes" id="UP000006352"/>
    </source>
</evidence>
<dbReference type="Pfam" id="PF09273">
    <property type="entry name" value="Rubis-subs-bind"/>
    <property type="match status" value="1"/>
</dbReference>
<dbReference type="PROSITE" id="PS50280">
    <property type="entry name" value="SET"/>
    <property type="match status" value="1"/>
</dbReference>
<keyword evidence="3" id="KW-0949">S-adenosyl-L-methionine</keyword>
<dbReference type="RefSeq" id="XP_012178943.1">
    <property type="nucleotide sequence ID" value="XM_012323553.1"/>
</dbReference>
<dbReference type="AlphaFoldDB" id="J4GL03"/>
<dbReference type="InterPro" id="IPR036464">
    <property type="entry name" value="Rubisco_LSMT_subst-bd_sf"/>
</dbReference>
<dbReference type="InterPro" id="IPR046341">
    <property type="entry name" value="SET_dom_sf"/>
</dbReference>
<dbReference type="SUPFAM" id="SSF81822">
    <property type="entry name" value="RuBisCo LSMT C-terminal, substrate-binding domain"/>
    <property type="match status" value="1"/>
</dbReference>
<dbReference type="STRING" id="599839.J4GL03"/>
<dbReference type="EMBL" id="HE796945">
    <property type="protein sequence ID" value="CCL99660.1"/>
    <property type="molecule type" value="Genomic_DNA"/>
</dbReference>
<name>J4GL03_9APHY</name>
<dbReference type="OrthoDB" id="341421at2759"/>
<dbReference type="GO" id="GO:0016279">
    <property type="term" value="F:protein-lysine N-methyltransferase activity"/>
    <property type="evidence" value="ECO:0007669"/>
    <property type="project" value="UniProtKB-ARBA"/>
</dbReference>
<evidence type="ECO:0000256" key="1">
    <source>
        <dbReference type="ARBA" id="ARBA00022603"/>
    </source>
</evidence>
<evidence type="ECO:0000313" key="6">
    <source>
        <dbReference type="EMBL" id="CCL99660.1"/>
    </source>
</evidence>
<accession>J4GL03</accession>
<dbReference type="Gene3D" id="3.90.1410.10">
    <property type="entry name" value="set domain protein methyltransferase, domain 1"/>
    <property type="match status" value="2"/>
</dbReference>
<evidence type="ECO:0000256" key="4">
    <source>
        <dbReference type="SAM" id="MobiDB-lite"/>
    </source>
</evidence>
<proteinExistence type="predicted"/>
<feature type="compositionally biased region" description="Acidic residues" evidence="4">
    <location>
        <begin position="234"/>
        <end position="253"/>
    </location>
</feature>
<feature type="region of interest" description="Disordered" evidence="4">
    <location>
        <begin position="188"/>
        <end position="253"/>
    </location>
</feature>
<keyword evidence="7" id="KW-1185">Reference proteome</keyword>
<feature type="region of interest" description="Disordered" evidence="4">
    <location>
        <begin position="478"/>
        <end position="508"/>
    </location>
</feature>
<feature type="domain" description="SET" evidence="5">
    <location>
        <begin position="18"/>
        <end position="302"/>
    </location>
</feature>
<sequence>MSDLFQWFQSQNGDVDITSLTIADIPGHGRGALALKDLPEGFTLFTIPRELTLSTRTSSLPGRIGKPAWKHFGLDKGWVGLILCIMWEEAQGSSSKWSGYLSSLPSSFDTPMFWNSADLQELQGTAVVDKIGKEQAERDYNGKLLPVVQSRVDLFPPESLSEHYTLHRYHLTGSRILSRSFHVEPWMGGDDDVSDDGSQGPDEAVAKMDVDAERSVVETGTIPGSSETTKELNDELEGPTDDEDDEDEDADDPADVAMVPMADMLNARFGSENAKLFYEEHHLKMVTTKPIKAGEQIWNTYGDPPNSDLLRRYGHVDLVPLEPPLAGLGNPADIVEIGADLAVFAAKKDSPEKLQDKIDWWLEVANDDTFVIGTDCQLPEELVSFARLLFLPRDEWEKVRQKSKLPKPKIDAQVLSVAEDVLSRRINEYSTTIEDDEALLALENAQPLSLNKKHALIVRHGEKRILHGTLQHVNQLQAQAQSSIGGNNKRKNRDGAEVSGTKGKKARS</sequence>
<organism evidence="6 7">
    <name type="scientific">Fibroporia radiculosa</name>
    <dbReference type="NCBI Taxonomy" id="599839"/>
    <lineage>
        <taxon>Eukaryota</taxon>
        <taxon>Fungi</taxon>
        <taxon>Dikarya</taxon>
        <taxon>Basidiomycota</taxon>
        <taxon>Agaricomycotina</taxon>
        <taxon>Agaricomycetes</taxon>
        <taxon>Polyporales</taxon>
        <taxon>Fibroporiaceae</taxon>
        <taxon>Fibroporia</taxon>
    </lineage>
</organism>
<dbReference type="InterPro" id="IPR015353">
    <property type="entry name" value="Rubisco_LSMT_subst-bd"/>
</dbReference>
<dbReference type="Gene3D" id="3.90.1420.10">
    <property type="entry name" value="Rubisco LSMT, substrate-binding domain"/>
    <property type="match status" value="1"/>
</dbReference>
<dbReference type="InParanoid" id="J4GL03"/>
<dbReference type="PANTHER" id="PTHR13271:SF34">
    <property type="entry name" value="N-LYSINE METHYLTRANSFERASE SETD6"/>
    <property type="match status" value="1"/>
</dbReference>
<keyword evidence="2" id="KW-0808">Transferase</keyword>
<dbReference type="SUPFAM" id="SSF82199">
    <property type="entry name" value="SET domain"/>
    <property type="match status" value="1"/>
</dbReference>
<gene>
    <name evidence="6" type="ORF">FIBRA_01680</name>
</gene>
<protein>
    <recommendedName>
        <fullName evidence="5">SET domain-containing protein</fullName>
    </recommendedName>
</protein>
<dbReference type="GeneID" id="24094571"/>
<dbReference type="GO" id="GO:0005634">
    <property type="term" value="C:nucleus"/>
    <property type="evidence" value="ECO:0007669"/>
    <property type="project" value="TreeGrafter"/>
</dbReference>
<dbReference type="InterPro" id="IPR050600">
    <property type="entry name" value="SETD3_SETD6_MTase"/>
</dbReference>
<dbReference type="Proteomes" id="UP000006352">
    <property type="component" value="Unassembled WGS sequence"/>
</dbReference>
<reference evidence="6 7" key="1">
    <citation type="journal article" date="2012" name="Appl. Environ. Microbiol.">
        <title>Short-read sequencing for genomic analysis of the brown rot fungus Fibroporia radiculosa.</title>
        <authorList>
            <person name="Tang J.D."/>
            <person name="Perkins A.D."/>
            <person name="Sonstegard T.S."/>
            <person name="Schroeder S.G."/>
            <person name="Burgess S.C."/>
            <person name="Diehl S.V."/>
        </authorList>
    </citation>
    <scope>NUCLEOTIDE SEQUENCE [LARGE SCALE GENOMIC DNA]</scope>
    <source>
        <strain evidence="6 7">TFFH 294</strain>
    </source>
</reference>
<dbReference type="FunCoup" id="J4GL03">
    <property type="interactions" value="278"/>
</dbReference>
<evidence type="ECO:0000259" key="5">
    <source>
        <dbReference type="PROSITE" id="PS50280"/>
    </source>
</evidence>
<dbReference type="HOGENOM" id="CLU_017135_0_0_1"/>
<keyword evidence="1" id="KW-0489">Methyltransferase</keyword>
<dbReference type="GO" id="GO:0032259">
    <property type="term" value="P:methylation"/>
    <property type="evidence" value="ECO:0007669"/>
    <property type="project" value="UniProtKB-KW"/>
</dbReference>
<feature type="compositionally biased region" description="Basic and acidic residues" evidence="4">
    <location>
        <begin position="204"/>
        <end position="216"/>
    </location>
</feature>
<dbReference type="InterPro" id="IPR001214">
    <property type="entry name" value="SET_dom"/>
</dbReference>
<evidence type="ECO:0000256" key="2">
    <source>
        <dbReference type="ARBA" id="ARBA00022679"/>
    </source>
</evidence>
<evidence type="ECO:0000256" key="3">
    <source>
        <dbReference type="ARBA" id="ARBA00022691"/>
    </source>
</evidence>